<evidence type="ECO:0000313" key="9">
    <source>
        <dbReference type="Proteomes" id="UP001175271"/>
    </source>
</evidence>
<keyword evidence="4" id="KW-0862">Zinc</keyword>
<feature type="compositionally biased region" description="Polar residues" evidence="6">
    <location>
        <begin position="349"/>
        <end position="367"/>
    </location>
</feature>
<feature type="compositionally biased region" description="Basic and acidic residues" evidence="6">
    <location>
        <begin position="417"/>
        <end position="432"/>
    </location>
</feature>
<keyword evidence="5" id="KW-0539">Nucleus</keyword>
<dbReference type="SUPFAM" id="SSF53098">
    <property type="entry name" value="Ribonuclease H-like"/>
    <property type="match status" value="1"/>
</dbReference>
<feature type="domain" description="DUF1758" evidence="7">
    <location>
        <begin position="487"/>
        <end position="633"/>
    </location>
</feature>
<sequence>MSDLPSPPAGILVTRGPRATITKATKAVAASITDAQTVATTPYTFPDDAGKCISYITDHALLITKAKATIRATLERLEGALAGYQQSLVGLSDSQMADEERAHDFYWDLAEDHKSSANNLLDHLEHRSLELQAQQALWDGDQSRRESPSPSPMAMTQLITRAPSPSPQNSSSALHLKPVPLPTFRGDVAAFDHFLATFESRVNRTSLSDDDKYYYLCESLEGEAKRLIYGFTPGGQSYQPAVELLKNRYGQKITLLDTLVGQLQSTAAASDQISDQRRLFDKLQVITCQLAAKGESLDTRSTITQIRSKFNVEIQRASLRDERKHSHWSFNDLMESLDRIIEEEETITRNTKSSNPTTAPRMQQNPRQPRAPTKEGQAQKITFRTSTTASNGSRTKAKCIFCPGDHRSAECHVVASQRDKSKPPKAADKPGDKSSTQPKSATADTAFVICDPTDGSPRIITHSPGKGDITAATGTAINVITGQTDRIHMFLDTCASRSLLSNEFAKKLNLRSERKEVLQLQPFGAASPSPTECDVVTLRIQDAFGTSHDMKVYTTNGLHSCLRKTPISGEDAHYIQSNQFRLDESQTSPDPFVPDLILGSEYVWHFLNTSRQTEDLPSGRQLIPTRFGYVISGTPKPQETTKTITEITPVMTITEPEKTKAPEQSRTTFEEDRHTWEKTLALDNVGALDNGTPSSKQIAALNAQIVSNFTTTVEKRDDEYYVQFPWKEDIYAEMDTVPYDFVASVMRLIFSTDLYMQAKHIRALGGNYGRIAGRIALKYVHCEIYVPGLFSDEPLDDGSDRKFSCSPVFRSSFFCRKVSPDSIAGVRDIRRFSVTFSKRYWLDEVPDIRDGITHRQFLKLMQIYRHTRFRELAIWDFPLRDAFQFGAIPNGMSFFNCVTLCYQENMSSFKEVLMRFLDARKLEVLNLICRGLENYYDTYDTRPKPLPESPPPEWLREILLKTFLQPQMTYLYLCFNPSWMSTTFFDAVVTRWIQSPETFPETIFRRITFKGAPSPILLQKFGFRTICTPPVPNDDLFWWLSGRERIFDLPHPTEQKRRLVLHVYIKSDMFSQRRNISGKKFFALASDCMLEFWFNHGEAASFCREETLNLYNIPWSGSSDCIKEIPGNRCSTEALHMKRHHEGLYEQLQERKTEPNNKKRKLDPQTPSISSAFGAWQPGGTRYESASRALALMLAVDSQPFAMVDRPGFQNFCKVLAPSFKIRSRTSMMRMDIPTLYADYKKRVQGRVEKASYISFTTDSWSSEDNRHSLLSLTGHWVHGGRQEFRVLGVIPIRGRHNSENLSSLLLSCLADFIGKDDKNKCHLVVRDAASTMKKTTRMCGLASIDCFAHKLQLAVYGGLGSVIDDEDQFTTLIENTKKFVRKLRKSPVDRDHFKDLQSLEKLSPRWLVKGIEVRWSSLHDMLERFVENRSVVKAFLIDRSDYPKFNSGDFSMMMKILHALKPIKEATTMLQGRSVTISAVIPTIFVLRPTDDNSSQMSFFEKYRSVQISEDPISSPPLDDKLRLRLEVDKYLGESAQPLADPIQYWANTVTTKYHLGVITFGG</sequence>
<feature type="region of interest" description="Disordered" evidence="6">
    <location>
        <begin position="345"/>
        <end position="396"/>
    </location>
</feature>
<dbReference type="Pfam" id="PF03564">
    <property type="entry name" value="DUF1759"/>
    <property type="match status" value="1"/>
</dbReference>
<gene>
    <name evidence="8" type="ORF">QR680_019406</name>
</gene>
<dbReference type="PANTHER" id="PTHR46481">
    <property type="entry name" value="ZINC FINGER BED DOMAIN-CONTAINING PROTEIN 4"/>
    <property type="match status" value="1"/>
</dbReference>
<dbReference type="GO" id="GO:0008270">
    <property type="term" value="F:zinc ion binding"/>
    <property type="evidence" value="ECO:0007669"/>
    <property type="project" value="UniProtKB-KW"/>
</dbReference>
<dbReference type="InterPro" id="IPR021109">
    <property type="entry name" value="Peptidase_aspartic_dom_sf"/>
</dbReference>
<keyword evidence="3" id="KW-0863">Zinc-finger</keyword>
<proteinExistence type="predicted"/>
<keyword evidence="9" id="KW-1185">Reference proteome</keyword>
<reference evidence="8" key="1">
    <citation type="submission" date="2023-06" db="EMBL/GenBank/DDBJ databases">
        <title>Genomic analysis of the entomopathogenic nematode Steinernema hermaphroditum.</title>
        <authorList>
            <person name="Schwarz E.M."/>
            <person name="Heppert J.K."/>
            <person name="Baniya A."/>
            <person name="Schwartz H.T."/>
            <person name="Tan C.-H."/>
            <person name="Antoshechkin I."/>
            <person name="Sternberg P.W."/>
            <person name="Goodrich-Blair H."/>
            <person name="Dillman A.R."/>
        </authorList>
    </citation>
    <scope>NUCLEOTIDE SEQUENCE</scope>
    <source>
        <strain evidence="8">PS9179</strain>
        <tissue evidence="8">Whole animal</tissue>
    </source>
</reference>
<evidence type="ECO:0000256" key="5">
    <source>
        <dbReference type="ARBA" id="ARBA00023242"/>
    </source>
</evidence>
<feature type="region of interest" description="Disordered" evidence="6">
    <location>
        <begin position="1149"/>
        <end position="1175"/>
    </location>
</feature>
<dbReference type="InterPro" id="IPR012337">
    <property type="entry name" value="RNaseH-like_sf"/>
</dbReference>
<dbReference type="PANTHER" id="PTHR46481:SF10">
    <property type="entry name" value="ZINC FINGER BED DOMAIN-CONTAINING PROTEIN 39"/>
    <property type="match status" value="1"/>
</dbReference>
<keyword evidence="2" id="KW-0479">Metal-binding</keyword>
<dbReference type="Pfam" id="PF05585">
    <property type="entry name" value="DUF1758"/>
    <property type="match status" value="1"/>
</dbReference>
<accession>A0AA39GMR0</accession>
<comment type="subcellular location">
    <subcellularLocation>
        <location evidence="1">Nucleus</location>
    </subcellularLocation>
</comment>
<feature type="compositionally biased region" description="Polar residues" evidence="6">
    <location>
        <begin position="379"/>
        <end position="394"/>
    </location>
</feature>
<organism evidence="8 9">
    <name type="scientific">Steinernema hermaphroditum</name>
    <dbReference type="NCBI Taxonomy" id="289476"/>
    <lineage>
        <taxon>Eukaryota</taxon>
        <taxon>Metazoa</taxon>
        <taxon>Ecdysozoa</taxon>
        <taxon>Nematoda</taxon>
        <taxon>Chromadorea</taxon>
        <taxon>Rhabditida</taxon>
        <taxon>Tylenchina</taxon>
        <taxon>Panagrolaimomorpha</taxon>
        <taxon>Strongyloidoidea</taxon>
        <taxon>Steinernematidae</taxon>
        <taxon>Steinernema</taxon>
    </lineage>
</organism>
<comment type="caution">
    <text evidence="8">The sequence shown here is derived from an EMBL/GenBank/DDBJ whole genome shotgun (WGS) entry which is preliminary data.</text>
</comment>
<dbReference type="GO" id="GO:0005634">
    <property type="term" value="C:nucleus"/>
    <property type="evidence" value="ECO:0007669"/>
    <property type="project" value="UniProtKB-SubCell"/>
</dbReference>
<evidence type="ECO:0000256" key="3">
    <source>
        <dbReference type="ARBA" id="ARBA00022771"/>
    </source>
</evidence>
<evidence type="ECO:0000259" key="7">
    <source>
        <dbReference type="Pfam" id="PF05585"/>
    </source>
</evidence>
<dbReference type="InterPro" id="IPR008737">
    <property type="entry name" value="DUF1758"/>
</dbReference>
<dbReference type="InterPro" id="IPR052035">
    <property type="entry name" value="ZnF_BED_domain_contain"/>
</dbReference>
<dbReference type="InterPro" id="IPR005312">
    <property type="entry name" value="DUF1759"/>
</dbReference>
<evidence type="ECO:0000256" key="2">
    <source>
        <dbReference type="ARBA" id="ARBA00022723"/>
    </source>
</evidence>
<evidence type="ECO:0000313" key="8">
    <source>
        <dbReference type="EMBL" id="KAK0390235.1"/>
    </source>
</evidence>
<evidence type="ECO:0000256" key="1">
    <source>
        <dbReference type="ARBA" id="ARBA00004123"/>
    </source>
</evidence>
<evidence type="ECO:0000256" key="6">
    <source>
        <dbReference type="SAM" id="MobiDB-lite"/>
    </source>
</evidence>
<protein>
    <recommendedName>
        <fullName evidence="7">DUF1758 domain-containing protein</fullName>
    </recommendedName>
</protein>
<dbReference type="Proteomes" id="UP001175271">
    <property type="component" value="Unassembled WGS sequence"/>
</dbReference>
<dbReference type="EMBL" id="JAUCMV010000024">
    <property type="protein sequence ID" value="KAK0390235.1"/>
    <property type="molecule type" value="Genomic_DNA"/>
</dbReference>
<evidence type="ECO:0000256" key="4">
    <source>
        <dbReference type="ARBA" id="ARBA00022833"/>
    </source>
</evidence>
<feature type="region of interest" description="Disordered" evidence="6">
    <location>
        <begin position="413"/>
        <end position="444"/>
    </location>
</feature>
<dbReference type="Gene3D" id="2.40.70.10">
    <property type="entry name" value="Acid Proteases"/>
    <property type="match status" value="1"/>
</dbReference>
<name>A0AA39GMR0_9BILA</name>